<name>A0A9N9Y677_9HYPO</name>
<evidence type="ECO:0000313" key="2">
    <source>
        <dbReference type="EMBL" id="CAG9989264.1"/>
    </source>
</evidence>
<comment type="caution">
    <text evidence="2">The sequence shown here is derived from an EMBL/GenBank/DDBJ whole genome shotgun (WGS) entry which is preliminary data.</text>
</comment>
<reference evidence="2" key="1">
    <citation type="submission" date="2021-10" db="EMBL/GenBank/DDBJ databases">
        <authorList>
            <person name="Piombo E."/>
        </authorList>
    </citation>
    <scope>NUCLEOTIDE SEQUENCE</scope>
</reference>
<protein>
    <recommendedName>
        <fullName evidence="1">F-box domain-containing protein</fullName>
    </recommendedName>
</protein>
<dbReference type="CDD" id="cd09917">
    <property type="entry name" value="F-box_SF"/>
    <property type="match status" value="1"/>
</dbReference>
<organism evidence="2 3">
    <name type="scientific">Clonostachys byssicola</name>
    <dbReference type="NCBI Taxonomy" id="160290"/>
    <lineage>
        <taxon>Eukaryota</taxon>
        <taxon>Fungi</taxon>
        <taxon>Dikarya</taxon>
        <taxon>Ascomycota</taxon>
        <taxon>Pezizomycotina</taxon>
        <taxon>Sordariomycetes</taxon>
        <taxon>Hypocreomycetidae</taxon>
        <taxon>Hypocreales</taxon>
        <taxon>Bionectriaceae</taxon>
        <taxon>Clonostachys</taxon>
    </lineage>
</organism>
<dbReference type="Pfam" id="PF00646">
    <property type="entry name" value="F-box"/>
    <property type="match status" value="1"/>
</dbReference>
<feature type="domain" description="F-box" evidence="1">
    <location>
        <begin position="10"/>
        <end position="58"/>
    </location>
</feature>
<accession>A0A9N9Y677</accession>
<proteinExistence type="predicted"/>
<evidence type="ECO:0000313" key="3">
    <source>
        <dbReference type="Proteomes" id="UP000754883"/>
    </source>
</evidence>
<dbReference type="PROSITE" id="PS50181">
    <property type="entry name" value="FBOX"/>
    <property type="match status" value="1"/>
</dbReference>
<dbReference type="SUPFAM" id="SSF81383">
    <property type="entry name" value="F-box domain"/>
    <property type="match status" value="1"/>
</dbReference>
<dbReference type="AlphaFoldDB" id="A0A9N9Y677"/>
<dbReference type="InterPro" id="IPR036047">
    <property type="entry name" value="F-box-like_dom_sf"/>
</dbReference>
<dbReference type="Proteomes" id="UP000754883">
    <property type="component" value="Unassembled WGS sequence"/>
</dbReference>
<evidence type="ECO:0000259" key="1">
    <source>
        <dbReference type="PROSITE" id="PS50181"/>
    </source>
</evidence>
<keyword evidence="3" id="KW-1185">Reference proteome</keyword>
<gene>
    <name evidence="2" type="ORF">CBYS24578_00014803</name>
</gene>
<sequence>MIDNVATHNAPLQDQVPREIQVKIIQQVDPVGLVSLSQTCRMFRNLIRPGRNEFAERLLVIECLEQYGGGTSLFYETFHGNIELHRTLGPWEGQRWACTSCLKLLPHSHFDNRSLLRLRNRKPSPGWPAASLTTSWVPSLHGKNSGRKARQLTKLAKLEEKKIIVASGEAWPAPDEERCGYGRRKRRCNECRFKERALTPYLPRSGRDWEGGTREVPIVRSRQLLLDSSFHRYFPRLGDALQCKPPPFPPRVYRPCRWDKAHEPWTLYMIRCPGCEQWKETYAFRIGPLYVKRTLVHDQNGELRNYWPRNEDQTEWERRTMPLKDLRCNNCVERQQGREALTEALLVWFRMVHLSHRKVIETRLQSIHWRFDYFEEFTGYKDEIEGILGEKKSDFGLLEHGKVAELRTQAAQFRELWGRMKHANPVLADDIIEDGIIPLWMDHFSESEAQWQWLLACLAKVEENPELLVDWALNQDAGSLEWWA</sequence>
<dbReference type="EMBL" id="CABFNO020001465">
    <property type="protein sequence ID" value="CAG9989264.1"/>
    <property type="molecule type" value="Genomic_DNA"/>
</dbReference>
<dbReference type="OrthoDB" id="5134786at2759"/>
<dbReference type="InterPro" id="IPR001810">
    <property type="entry name" value="F-box_dom"/>
</dbReference>